<dbReference type="EMBL" id="JAAKZV010000051">
    <property type="protein sequence ID" value="NGN65087.1"/>
    <property type="molecule type" value="Genomic_DNA"/>
</dbReference>
<protein>
    <submittedName>
        <fullName evidence="2">Class I SAM-dependent methyltransferase</fullName>
    </submittedName>
</protein>
<dbReference type="Proteomes" id="UP000481583">
    <property type="component" value="Unassembled WGS sequence"/>
</dbReference>
<dbReference type="Gene3D" id="3.40.50.150">
    <property type="entry name" value="Vaccinia Virus protein VP39"/>
    <property type="match status" value="1"/>
</dbReference>
<dbReference type="SUPFAM" id="SSF53335">
    <property type="entry name" value="S-adenosyl-L-methionine-dependent methyltransferases"/>
    <property type="match status" value="1"/>
</dbReference>
<keyword evidence="2" id="KW-0808">Transferase</keyword>
<dbReference type="GO" id="GO:0008168">
    <property type="term" value="F:methyltransferase activity"/>
    <property type="evidence" value="ECO:0007669"/>
    <property type="project" value="UniProtKB-KW"/>
</dbReference>
<dbReference type="InterPro" id="IPR029063">
    <property type="entry name" value="SAM-dependent_MTases_sf"/>
</dbReference>
<dbReference type="RefSeq" id="WP_165237178.1">
    <property type="nucleotide sequence ID" value="NZ_JAAKZV010000051.1"/>
</dbReference>
<evidence type="ECO:0000313" key="3">
    <source>
        <dbReference type="Proteomes" id="UP000481583"/>
    </source>
</evidence>
<feature type="region of interest" description="Disordered" evidence="1">
    <location>
        <begin position="230"/>
        <end position="259"/>
    </location>
</feature>
<accession>A0A6G4U1D1</accession>
<comment type="caution">
    <text evidence="2">The sequence shown here is derived from an EMBL/GenBank/DDBJ whole genome shotgun (WGS) entry which is preliminary data.</text>
</comment>
<gene>
    <name evidence="2" type="ORF">G5C51_14420</name>
</gene>
<evidence type="ECO:0000256" key="1">
    <source>
        <dbReference type="SAM" id="MobiDB-lite"/>
    </source>
</evidence>
<dbReference type="AlphaFoldDB" id="A0A6G4U1D1"/>
<evidence type="ECO:0000313" key="2">
    <source>
        <dbReference type="EMBL" id="NGN65087.1"/>
    </source>
</evidence>
<reference evidence="2 3" key="1">
    <citation type="submission" date="2020-02" db="EMBL/GenBank/DDBJ databases">
        <title>Whole-genome analyses of novel actinobacteria.</title>
        <authorList>
            <person name="Sahin N."/>
        </authorList>
    </citation>
    <scope>NUCLEOTIDE SEQUENCE [LARGE SCALE GENOMIC DNA]</scope>
    <source>
        <strain evidence="2 3">A7024</strain>
    </source>
</reference>
<keyword evidence="2" id="KW-0489">Methyltransferase</keyword>
<keyword evidence="3" id="KW-1185">Reference proteome</keyword>
<sequence>MMRFRDRVRRTVDQTLPTWVAYRKDLLRPMRLYGGPMNGQPGRQQLVRDILREIAFDEVVETGTYRGVTTTFLSDVSGLPVHSAETAERFFRYAQVRCADRPGIALHHGDSRGLLRRLAEREGDAALFCYLDAHWGEDVPRYEELLTIHQRWSRAVVIIDDFRVHDDPGYGHETYHGRPLDLDYLPELPGWQMFFPALSAAEEGGCKRGCLVLASAELAAAVEALPGVRPVPPREAAGAVSTPGQRAARAPEPASPRLP</sequence>
<proteinExistence type="predicted"/>
<dbReference type="GO" id="GO:0032259">
    <property type="term" value="P:methylation"/>
    <property type="evidence" value="ECO:0007669"/>
    <property type="project" value="UniProtKB-KW"/>
</dbReference>
<organism evidence="2 3">
    <name type="scientific">Streptomyces coryli</name>
    <dbReference type="NCBI Taxonomy" id="1128680"/>
    <lineage>
        <taxon>Bacteria</taxon>
        <taxon>Bacillati</taxon>
        <taxon>Actinomycetota</taxon>
        <taxon>Actinomycetes</taxon>
        <taxon>Kitasatosporales</taxon>
        <taxon>Streptomycetaceae</taxon>
        <taxon>Streptomyces</taxon>
    </lineage>
</organism>
<name>A0A6G4U1D1_9ACTN</name>